<dbReference type="Proteomes" id="UP000235739">
    <property type="component" value="Unassembled WGS sequence"/>
</dbReference>
<dbReference type="GO" id="GO:0030288">
    <property type="term" value="C:outer membrane-bounded periplasmic space"/>
    <property type="evidence" value="ECO:0007669"/>
    <property type="project" value="TreeGrafter"/>
</dbReference>
<dbReference type="PROSITE" id="PS50983">
    <property type="entry name" value="FE_B12_PBP"/>
    <property type="match status" value="1"/>
</dbReference>
<protein>
    <recommendedName>
        <fullName evidence="6">Fe/B12 periplasmic-binding domain-containing protein</fullName>
    </recommendedName>
</protein>
<keyword evidence="4 5" id="KW-0732">Signal</keyword>
<keyword evidence="3" id="KW-0813">Transport</keyword>
<dbReference type="PANTHER" id="PTHR30532:SF1">
    <property type="entry name" value="IRON(3+)-HYDROXAMATE-BINDING PROTEIN FHUD"/>
    <property type="match status" value="1"/>
</dbReference>
<feature type="chain" id="PRO_5014840967" description="Fe/B12 periplasmic-binding domain-containing protein" evidence="5">
    <location>
        <begin position="30"/>
        <end position="334"/>
    </location>
</feature>
<evidence type="ECO:0000313" key="7">
    <source>
        <dbReference type="EMBL" id="PMQ18752.1"/>
    </source>
</evidence>
<dbReference type="InterPro" id="IPR002491">
    <property type="entry name" value="ABC_transptr_periplasmic_BD"/>
</dbReference>
<dbReference type="Pfam" id="PF01497">
    <property type="entry name" value="Peripla_BP_2"/>
    <property type="match status" value="1"/>
</dbReference>
<sequence length="334" mass="35297">MKFTPRARWAALALSLSLLATGCAAGSNANGENGTSAAATAQNADGSVTVDTAFGQVSIPSDPQRVVALEGGAVPAVEAGLTPLATAGDTFDDSFGNVADYDAVENLPKILTPDGWDYEQLVELKPDLMIGFVRGGDDASQELSSEKKAEFEKLNAIAPTVLIRTNGSAGTRDASVAMAEILGSGEQAQAQKKAYEDKVAQVKSDYAQQLPQNTFAAVDAYEDVTVYSKISWIGKVLDDLGAPAAEVVKNEEAENGVFLSFEQLSKIDDATVVFYPQYTDGASDALDTLEGQATWTSLPAVKDKHAFGLTHFFPDNYGAALRVVEQIEESLKSL</sequence>
<evidence type="ECO:0000256" key="2">
    <source>
        <dbReference type="ARBA" id="ARBA00008814"/>
    </source>
</evidence>
<dbReference type="EMBL" id="PNQX01000004">
    <property type="protein sequence ID" value="PMQ18752.1"/>
    <property type="molecule type" value="Genomic_DNA"/>
</dbReference>
<organism evidence="7 8">
    <name type="scientific">Glutamicibacter arilaitensis</name>
    <dbReference type="NCBI Taxonomy" id="256701"/>
    <lineage>
        <taxon>Bacteria</taxon>
        <taxon>Bacillati</taxon>
        <taxon>Actinomycetota</taxon>
        <taxon>Actinomycetes</taxon>
        <taxon>Micrococcales</taxon>
        <taxon>Micrococcaceae</taxon>
        <taxon>Glutamicibacter</taxon>
    </lineage>
</organism>
<name>A0A2N7RXY5_9MICC</name>
<dbReference type="SUPFAM" id="SSF53807">
    <property type="entry name" value="Helical backbone' metal receptor"/>
    <property type="match status" value="1"/>
</dbReference>
<dbReference type="RefSeq" id="WP_102599285.1">
    <property type="nucleotide sequence ID" value="NZ_PNQX01000004.1"/>
</dbReference>
<feature type="domain" description="Fe/B12 periplasmic-binding" evidence="6">
    <location>
        <begin position="65"/>
        <end position="334"/>
    </location>
</feature>
<dbReference type="PANTHER" id="PTHR30532">
    <property type="entry name" value="IRON III DICITRATE-BINDING PERIPLASMIC PROTEIN"/>
    <property type="match status" value="1"/>
</dbReference>
<accession>A0A2N7RXY5</accession>
<evidence type="ECO:0000259" key="6">
    <source>
        <dbReference type="PROSITE" id="PS50983"/>
    </source>
</evidence>
<dbReference type="PROSITE" id="PS51257">
    <property type="entry name" value="PROKAR_LIPOPROTEIN"/>
    <property type="match status" value="1"/>
</dbReference>
<dbReference type="InterPro" id="IPR051313">
    <property type="entry name" value="Bact_iron-sidero_bind"/>
</dbReference>
<evidence type="ECO:0000256" key="1">
    <source>
        <dbReference type="ARBA" id="ARBA00004196"/>
    </source>
</evidence>
<gene>
    <name evidence="7" type="ORF">CIK84_18420</name>
</gene>
<dbReference type="GO" id="GO:1901678">
    <property type="term" value="P:iron coordination entity transport"/>
    <property type="evidence" value="ECO:0007669"/>
    <property type="project" value="UniProtKB-ARBA"/>
</dbReference>
<reference evidence="7 8" key="1">
    <citation type="journal article" date="2017" name="Elife">
        <title>Extensive horizontal gene transfer in cheese-associated bacteria.</title>
        <authorList>
            <person name="Bonham K.S."/>
            <person name="Wolfe B.E."/>
            <person name="Dutton R.J."/>
        </authorList>
    </citation>
    <scope>NUCLEOTIDE SEQUENCE [LARGE SCALE GENOMIC DNA]</scope>
    <source>
        <strain evidence="7 8">JB182</strain>
    </source>
</reference>
<feature type="signal peptide" evidence="5">
    <location>
        <begin position="1"/>
        <end position="29"/>
    </location>
</feature>
<evidence type="ECO:0000256" key="4">
    <source>
        <dbReference type="ARBA" id="ARBA00022729"/>
    </source>
</evidence>
<proteinExistence type="inferred from homology"/>
<comment type="subcellular location">
    <subcellularLocation>
        <location evidence="1">Cell envelope</location>
    </subcellularLocation>
</comment>
<dbReference type="Gene3D" id="3.40.50.1980">
    <property type="entry name" value="Nitrogenase molybdenum iron protein domain"/>
    <property type="match status" value="2"/>
</dbReference>
<comment type="similarity">
    <text evidence="2">Belongs to the bacterial solute-binding protein 8 family.</text>
</comment>
<evidence type="ECO:0000256" key="5">
    <source>
        <dbReference type="SAM" id="SignalP"/>
    </source>
</evidence>
<comment type="caution">
    <text evidence="7">The sequence shown here is derived from an EMBL/GenBank/DDBJ whole genome shotgun (WGS) entry which is preliminary data.</text>
</comment>
<dbReference type="AlphaFoldDB" id="A0A2N7RXY5"/>
<evidence type="ECO:0000313" key="8">
    <source>
        <dbReference type="Proteomes" id="UP000235739"/>
    </source>
</evidence>
<evidence type="ECO:0000256" key="3">
    <source>
        <dbReference type="ARBA" id="ARBA00022448"/>
    </source>
</evidence>